<sequence length="26" mass="2985">MIHTCVNFSKSIQLLHHTASIAYCYC</sequence>
<proteinExistence type="predicted"/>
<dbReference type="PaxDb" id="3708-A0A078HFR2"/>
<name>A0A078HFR2_BRANA</name>
<evidence type="ECO:0000313" key="1">
    <source>
        <dbReference type="EMBL" id="CDY36254.1"/>
    </source>
</evidence>
<dbReference type="Proteomes" id="UP000028999">
    <property type="component" value="Unassembled WGS sequence"/>
</dbReference>
<dbReference type="EMBL" id="LK032371">
    <property type="protein sequence ID" value="CDY36254.1"/>
    <property type="molecule type" value="Genomic_DNA"/>
</dbReference>
<keyword evidence="2" id="KW-1185">Reference proteome</keyword>
<dbReference type="AlphaFoldDB" id="A0A078HFR2"/>
<accession>A0A078HFR2</accession>
<reference evidence="1 2" key="1">
    <citation type="journal article" date="2014" name="Science">
        <title>Plant genetics. Early allopolyploid evolution in the post-Neolithic Brassica napus oilseed genome.</title>
        <authorList>
            <person name="Chalhoub B."/>
            <person name="Denoeud F."/>
            <person name="Liu S."/>
            <person name="Parkin I.A."/>
            <person name="Tang H."/>
            <person name="Wang X."/>
            <person name="Chiquet J."/>
            <person name="Belcram H."/>
            <person name="Tong C."/>
            <person name="Samans B."/>
            <person name="Correa M."/>
            <person name="Da Silva C."/>
            <person name="Just J."/>
            <person name="Falentin C."/>
            <person name="Koh C.S."/>
            <person name="Le Clainche I."/>
            <person name="Bernard M."/>
            <person name="Bento P."/>
            <person name="Noel B."/>
            <person name="Labadie K."/>
            <person name="Alberti A."/>
            <person name="Charles M."/>
            <person name="Arnaud D."/>
            <person name="Guo H."/>
            <person name="Daviaud C."/>
            <person name="Alamery S."/>
            <person name="Jabbari K."/>
            <person name="Zhao M."/>
            <person name="Edger P.P."/>
            <person name="Chelaifa H."/>
            <person name="Tack D."/>
            <person name="Lassalle G."/>
            <person name="Mestiri I."/>
            <person name="Schnel N."/>
            <person name="Le Paslier M.C."/>
            <person name="Fan G."/>
            <person name="Renault V."/>
            <person name="Bayer P.E."/>
            <person name="Golicz A.A."/>
            <person name="Manoli S."/>
            <person name="Lee T.H."/>
            <person name="Thi V.H."/>
            <person name="Chalabi S."/>
            <person name="Hu Q."/>
            <person name="Fan C."/>
            <person name="Tollenaere R."/>
            <person name="Lu Y."/>
            <person name="Battail C."/>
            <person name="Shen J."/>
            <person name="Sidebottom C.H."/>
            <person name="Wang X."/>
            <person name="Canaguier A."/>
            <person name="Chauveau A."/>
            <person name="Berard A."/>
            <person name="Deniot G."/>
            <person name="Guan M."/>
            <person name="Liu Z."/>
            <person name="Sun F."/>
            <person name="Lim Y.P."/>
            <person name="Lyons E."/>
            <person name="Town C.D."/>
            <person name="Bancroft I."/>
            <person name="Wang X."/>
            <person name="Meng J."/>
            <person name="Ma J."/>
            <person name="Pires J.C."/>
            <person name="King G.J."/>
            <person name="Brunel D."/>
            <person name="Delourme R."/>
            <person name="Renard M."/>
            <person name="Aury J.M."/>
            <person name="Adams K.L."/>
            <person name="Batley J."/>
            <person name="Snowdon R.J."/>
            <person name="Tost J."/>
            <person name="Edwards D."/>
            <person name="Zhou Y."/>
            <person name="Hua W."/>
            <person name="Sharpe A.G."/>
            <person name="Paterson A.H."/>
            <person name="Guan C."/>
            <person name="Wincker P."/>
        </authorList>
    </citation>
    <scope>NUCLEOTIDE SEQUENCE [LARGE SCALE GENOMIC DNA]</scope>
    <source>
        <strain evidence="2">cv. Darmor-bzh</strain>
    </source>
</reference>
<evidence type="ECO:0000313" key="2">
    <source>
        <dbReference type="Proteomes" id="UP000028999"/>
    </source>
</evidence>
<protein>
    <submittedName>
        <fullName evidence="1">BnaC07g21080D protein</fullName>
    </submittedName>
</protein>
<organism evidence="1 2">
    <name type="scientific">Brassica napus</name>
    <name type="common">Rape</name>
    <dbReference type="NCBI Taxonomy" id="3708"/>
    <lineage>
        <taxon>Eukaryota</taxon>
        <taxon>Viridiplantae</taxon>
        <taxon>Streptophyta</taxon>
        <taxon>Embryophyta</taxon>
        <taxon>Tracheophyta</taxon>
        <taxon>Spermatophyta</taxon>
        <taxon>Magnoliopsida</taxon>
        <taxon>eudicotyledons</taxon>
        <taxon>Gunneridae</taxon>
        <taxon>Pentapetalae</taxon>
        <taxon>rosids</taxon>
        <taxon>malvids</taxon>
        <taxon>Brassicales</taxon>
        <taxon>Brassicaceae</taxon>
        <taxon>Brassiceae</taxon>
        <taxon>Brassica</taxon>
    </lineage>
</organism>
<dbReference type="Gramene" id="CDY36254">
    <property type="protein sequence ID" value="CDY36254"/>
    <property type="gene ID" value="GSBRNA2T00060214001"/>
</dbReference>
<gene>
    <name evidence="1" type="primary">BnaC07g21080D</name>
    <name evidence="1" type="ORF">GSBRNA2T00060214001</name>
</gene>